<gene>
    <name evidence="10" type="ORF">SAMN04488056_103342</name>
</gene>
<sequence>MIDLNFMHKELLALVQDEGRLKAVEQICGLGILPDSDFNTLIDMIRAQTGADTAFIAVVKNGEVLYQACSCDETPRTDVTDAVSISCLIERDHWSLSPLPPVLKQRDYHGRVWGIPIMVSDHAIGSLCLMDATDRTAVWAARNDDLLERSAQLIASMFELKQSARARSMSEFDLSRANVRYALALKAGQVATWSWDQDEQIIECDPLMRQLLGLQDVGTVTGSRLFRQIDPDDLTRIKYEVSTMVASDEDVSVEFRARSTGRYVLALGHVFERDNEGKPKKILGVAIDLTESKRSEDKTRLLLREVNHRVKNMLAILQSLASQTLRHSQSPERFTRAFSGRLAALATSHGLLSDQEWEDIDLVSLIQTQVKPYASHYAEQVTIEAEPIAINADAAIALGLVIHELATNAMQYGALSQRVGRLEISITASPAIHGQKMLSILWKETGGPALSEERRKGFGSILIEHSLNKIIGSNVHIDYEKSGIIAKIDMPTQ</sequence>
<keyword evidence="4" id="KW-0597">Phosphoprotein</keyword>
<comment type="catalytic activity">
    <reaction evidence="1">
        <text>ATP + protein L-histidine = ADP + protein N-phospho-L-histidine.</text>
        <dbReference type="EC" id="2.7.13.3"/>
    </reaction>
</comment>
<accession>A0A1I5ETV2</accession>
<dbReference type="Pfam" id="PF07536">
    <property type="entry name" value="HWE_HK"/>
    <property type="match status" value="1"/>
</dbReference>
<dbReference type="STRING" id="655353.SAMN04488056_103342"/>
<dbReference type="Proteomes" id="UP000199236">
    <property type="component" value="Unassembled WGS sequence"/>
</dbReference>
<evidence type="ECO:0000313" key="11">
    <source>
        <dbReference type="Proteomes" id="UP000199236"/>
    </source>
</evidence>
<dbReference type="InterPro" id="IPR000014">
    <property type="entry name" value="PAS"/>
</dbReference>
<evidence type="ECO:0000259" key="9">
    <source>
        <dbReference type="SMART" id="SM00911"/>
    </source>
</evidence>
<dbReference type="NCBIfam" id="TIGR00229">
    <property type="entry name" value="sensory_box"/>
    <property type="match status" value="1"/>
</dbReference>
<feature type="domain" description="Signal transduction histidine kinase HWE region" evidence="9">
    <location>
        <begin position="305"/>
        <end position="387"/>
    </location>
</feature>
<dbReference type="RefSeq" id="WP_090071052.1">
    <property type="nucleotide sequence ID" value="NZ_FOVR01000003.1"/>
</dbReference>
<dbReference type="AlphaFoldDB" id="A0A1I5ETV2"/>
<proteinExistence type="predicted"/>
<dbReference type="InterPro" id="IPR036890">
    <property type="entry name" value="HATPase_C_sf"/>
</dbReference>
<dbReference type="InterPro" id="IPR035965">
    <property type="entry name" value="PAS-like_dom_sf"/>
</dbReference>
<dbReference type="EMBL" id="FOVR01000003">
    <property type="protein sequence ID" value="SFO14813.1"/>
    <property type="molecule type" value="Genomic_DNA"/>
</dbReference>
<evidence type="ECO:0000256" key="8">
    <source>
        <dbReference type="ARBA" id="ARBA00022840"/>
    </source>
</evidence>
<evidence type="ECO:0000256" key="1">
    <source>
        <dbReference type="ARBA" id="ARBA00000085"/>
    </source>
</evidence>
<evidence type="ECO:0000256" key="7">
    <source>
        <dbReference type="ARBA" id="ARBA00022777"/>
    </source>
</evidence>
<dbReference type="Gene3D" id="3.30.450.20">
    <property type="entry name" value="PAS domain"/>
    <property type="match status" value="1"/>
</dbReference>
<dbReference type="CDD" id="cd00130">
    <property type="entry name" value="PAS"/>
    <property type="match status" value="1"/>
</dbReference>
<dbReference type="PANTHER" id="PTHR41523">
    <property type="entry name" value="TWO-COMPONENT SYSTEM SENSOR PROTEIN"/>
    <property type="match status" value="1"/>
</dbReference>
<evidence type="ECO:0000256" key="2">
    <source>
        <dbReference type="ARBA" id="ARBA00012438"/>
    </source>
</evidence>
<dbReference type="GO" id="GO:0004673">
    <property type="term" value="F:protein histidine kinase activity"/>
    <property type="evidence" value="ECO:0007669"/>
    <property type="project" value="UniProtKB-EC"/>
</dbReference>
<keyword evidence="7" id="KW-0418">Kinase</keyword>
<dbReference type="InterPro" id="IPR011102">
    <property type="entry name" value="Sig_transdc_His_kinase_HWE"/>
</dbReference>
<dbReference type="Gene3D" id="3.30.565.10">
    <property type="entry name" value="Histidine kinase-like ATPase, C-terminal domain"/>
    <property type="match status" value="1"/>
</dbReference>
<dbReference type="SMART" id="SM00911">
    <property type="entry name" value="HWE_HK"/>
    <property type="match status" value="1"/>
</dbReference>
<evidence type="ECO:0000313" key="10">
    <source>
        <dbReference type="EMBL" id="SFO14813.1"/>
    </source>
</evidence>
<evidence type="ECO:0000256" key="3">
    <source>
        <dbReference type="ARBA" id="ARBA00021740"/>
    </source>
</evidence>
<dbReference type="EC" id="2.7.13.3" evidence="2"/>
<dbReference type="SUPFAM" id="SSF55785">
    <property type="entry name" value="PYP-like sensor domain (PAS domain)"/>
    <property type="match status" value="1"/>
</dbReference>
<dbReference type="OrthoDB" id="341208at2"/>
<keyword evidence="8" id="KW-0067">ATP-binding</keyword>
<dbReference type="SUPFAM" id="SSF55781">
    <property type="entry name" value="GAF domain-like"/>
    <property type="match status" value="1"/>
</dbReference>
<name>A0A1I5ETV2_9HYPH</name>
<reference evidence="10 11" key="1">
    <citation type="submission" date="2016-10" db="EMBL/GenBank/DDBJ databases">
        <authorList>
            <person name="de Groot N.N."/>
        </authorList>
    </citation>
    <scope>NUCLEOTIDE SEQUENCE [LARGE SCALE GENOMIC DNA]</scope>
    <source>
        <strain evidence="10 11">CGMCC 1.9157</strain>
    </source>
</reference>
<keyword evidence="6" id="KW-0547">Nucleotide-binding</keyword>
<dbReference type="PANTHER" id="PTHR41523:SF8">
    <property type="entry name" value="ETHYLENE RESPONSE SENSOR PROTEIN"/>
    <property type="match status" value="1"/>
</dbReference>
<evidence type="ECO:0000256" key="6">
    <source>
        <dbReference type="ARBA" id="ARBA00022741"/>
    </source>
</evidence>
<dbReference type="GO" id="GO:0005524">
    <property type="term" value="F:ATP binding"/>
    <property type="evidence" value="ECO:0007669"/>
    <property type="project" value="UniProtKB-KW"/>
</dbReference>
<evidence type="ECO:0000256" key="5">
    <source>
        <dbReference type="ARBA" id="ARBA00022679"/>
    </source>
</evidence>
<keyword evidence="5" id="KW-0808">Transferase</keyword>
<evidence type="ECO:0000256" key="4">
    <source>
        <dbReference type="ARBA" id="ARBA00022553"/>
    </source>
</evidence>
<protein>
    <recommendedName>
        <fullName evidence="3">Blue-light-activated histidine kinase</fullName>
        <ecNumber evidence="2">2.7.13.3</ecNumber>
    </recommendedName>
</protein>
<organism evidence="10 11">
    <name type="scientific">Cohaesibacter marisflavi</name>
    <dbReference type="NCBI Taxonomy" id="655353"/>
    <lineage>
        <taxon>Bacteria</taxon>
        <taxon>Pseudomonadati</taxon>
        <taxon>Pseudomonadota</taxon>
        <taxon>Alphaproteobacteria</taxon>
        <taxon>Hyphomicrobiales</taxon>
        <taxon>Cohaesibacteraceae</taxon>
    </lineage>
</organism>
<keyword evidence="11" id="KW-1185">Reference proteome</keyword>